<feature type="active site" description="Proton acceptor" evidence="1">
    <location>
        <position position="22"/>
    </location>
</feature>
<dbReference type="GO" id="GO:0006508">
    <property type="term" value="P:proteolysis"/>
    <property type="evidence" value="ECO:0007669"/>
    <property type="project" value="InterPro"/>
</dbReference>
<name>A0A8I2Z1J7_9AGAM</name>
<evidence type="ECO:0000313" key="3">
    <source>
        <dbReference type="Proteomes" id="UP000683000"/>
    </source>
</evidence>
<dbReference type="Proteomes" id="UP000683000">
    <property type="component" value="Unassembled WGS sequence"/>
</dbReference>
<dbReference type="Gene3D" id="2.60.120.700">
    <property type="entry name" value="Peptidase G1"/>
    <property type="match status" value="1"/>
</dbReference>
<dbReference type="PANTHER" id="PTHR37536">
    <property type="entry name" value="PUTATIVE (AFU_ORTHOLOGUE AFUA_3G02970)-RELATED"/>
    <property type="match status" value="1"/>
</dbReference>
<gene>
    <name evidence="2" type="ORF">JVT61DRAFT_717</name>
</gene>
<dbReference type="OrthoDB" id="2862635at2759"/>
<dbReference type="SUPFAM" id="SSF49899">
    <property type="entry name" value="Concanavalin A-like lectins/glucanases"/>
    <property type="match status" value="1"/>
</dbReference>
<reference evidence="2" key="1">
    <citation type="submission" date="2021-03" db="EMBL/GenBank/DDBJ databases">
        <title>Evolutionary innovations through gain and loss of genes in the ectomycorrhizal Boletales.</title>
        <authorList>
            <person name="Wu G."/>
            <person name="Miyauchi S."/>
            <person name="Morin E."/>
            <person name="Yang Z.-L."/>
            <person name="Xu J."/>
            <person name="Martin F.M."/>
        </authorList>
    </citation>
    <scope>NUCLEOTIDE SEQUENCE</scope>
    <source>
        <strain evidence="2">BR01</strain>
    </source>
</reference>
<keyword evidence="3" id="KW-1185">Reference proteome</keyword>
<organism evidence="2 3">
    <name type="scientific">Boletus reticuloceps</name>
    <dbReference type="NCBI Taxonomy" id="495285"/>
    <lineage>
        <taxon>Eukaryota</taxon>
        <taxon>Fungi</taxon>
        <taxon>Dikarya</taxon>
        <taxon>Basidiomycota</taxon>
        <taxon>Agaricomycotina</taxon>
        <taxon>Agaricomycetes</taxon>
        <taxon>Agaricomycetidae</taxon>
        <taxon>Boletales</taxon>
        <taxon>Boletineae</taxon>
        <taxon>Boletaceae</taxon>
        <taxon>Boletoideae</taxon>
        <taxon>Boletus</taxon>
    </lineage>
</organism>
<dbReference type="InterPro" id="IPR000250">
    <property type="entry name" value="Peptidase_G1"/>
</dbReference>
<comment type="caution">
    <text evidence="2">The sequence shown here is derived from an EMBL/GenBank/DDBJ whole genome shotgun (WGS) entry which is preliminary data.</text>
</comment>
<sequence length="88" mass="9545">MAHRQLQSSDPLCGLSASWYIELVSSVNPTTYHPLANFSKVTFTDAVASDHNSQSYGPQGATISETVDNDTVVTFVTPGEYSVTIEYV</sequence>
<protein>
    <submittedName>
        <fullName evidence="2">Uncharacterized protein</fullName>
    </submittedName>
</protein>
<evidence type="ECO:0000313" key="2">
    <source>
        <dbReference type="EMBL" id="KAG6382079.1"/>
    </source>
</evidence>
<dbReference type="InterPro" id="IPR038656">
    <property type="entry name" value="Peptidase_G1_sf"/>
</dbReference>
<accession>A0A8I2Z1J7</accession>
<evidence type="ECO:0000256" key="1">
    <source>
        <dbReference type="PIRSR" id="PIRSR600250-50"/>
    </source>
</evidence>
<dbReference type="EMBL" id="JAGFBS010000001">
    <property type="protein sequence ID" value="KAG6382079.1"/>
    <property type="molecule type" value="Genomic_DNA"/>
</dbReference>
<dbReference type="InterPro" id="IPR013320">
    <property type="entry name" value="ConA-like_dom_sf"/>
</dbReference>
<dbReference type="AlphaFoldDB" id="A0A8I2Z1J7"/>
<dbReference type="PANTHER" id="PTHR37536:SF1">
    <property type="entry name" value="ASPERGILLOPEPSIN, PUTAITVE (AFU_ORTHOLOGUE AFUA_7G01200)"/>
    <property type="match status" value="1"/>
</dbReference>
<dbReference type="GO" id="GO:0070007">
    <property type="term" value="F:glutamic-type endopeptidase activity"/>
    <property type="evidence" value="ECO:0007669"/>
    <property type="project" value="InterPro"/>
</dbReference>
<dbReference type="Pfam" id="PF01828">
    <property type="entry name" value="Peptidase_A4"/>
    <property type="match status" value="1"/>
</dbReference>
<proteinExistence type="predicted"/>